<dbReference type="RefSeq" id="WP_184914095.1">
    <property type="nucleotide sequence ID" value="NZ_JACHJR010000001.1"/>
</dbReference>
<feature type="compositionally biased region" description="Acidic residues" evidence="1">
    <location>
        <begin position="40"/>
        <end position="72"/>
    </location>
</feature>
<organism evidence="2 3">
    <name type="scientific">Kitasatospora gansuensis</name>
    <dbReference type="NCBI Taxonomy" id="258050"/>
    <lineage>
        <taxon>Bacteria</taxon>
        <taxon>Bacillati</taxon>
        <taxon>Actinomycetota</taxon>
        <taxon>Actinomycetes</taxon>
        <taxon>Kitasatosporales</taxon>
        <taxon>Streptomycetaceae</taxon>
        <taxon>Kitasatospora</taxon>
    </lineage>
</organism>
<comment type="caution">
    <text evidence="2">The sequence shown here is derived from an EMBL/GenBank/DDBJ whole genome shotgun (WGS) entry which is preliminary data.</text>
</comment>
<dbReference type="Proteomes" id="UP000573327">
    <property type="component" value="Unassembled WGS sequence"/>
</dbReference>
<evidence type="ECO:0000256" key="1">
    <source>
        <dbReference type="SAM" id="MobiDB-lite"/>
    </source>
</evidence>
<evidence type="ECO:0000313" key="3">
    <source>
        <dbReference type="Proteomes" id="UP000573327"/>
    </source>
</evidence>
<feature type="region of interest" description="Disordered" evidence="1">
    <location>
        <begin position="189"/>
        <end position="223"/>
    </location>
</feature>
<dbReference type="AlphaFoldDB" id="A0A7W7SAR5"/>
<dbReference type="EMBL" id="JACHJR010000001">
    <property type="protein sequence ID" value="MBB4946832.1"/>
    <property type="molecule type" value="Genomic_DNA"/>
</dbReference>
<feature type="compositionally biased region" description="Basic and acidic residues" evidence="1">
    <location>
        <begin position="73"/>
        <end position="93"/>
    </location>
</feature>
<feature type="compositionally biased region" description="Basic and acidic residues" evidence="1">
    <location>
        <begin position="119"/>
        <end position="130"/>
    </location>
</feature>
<keyword evidence="3" id="KW-1185">Reference proteome</keyword>
<gene>
    <name evidence="2" type="ORF">F4556_002367</name>
</gene>
<proteinExistence type="predicted"/>
<feature type="region of interest" description="Disordered" evidence="1">
    <location>
        <begin position="1"/>
        <end position="130"/>
    </location>
</feature>
<evidence type="ECO:0000313" key="2">
    <source>
        <dbReference type="EMBL" id="MBB4946832.1"/>
    </source>
</evidence>
<protein>
    <submittedName>
        <fullName evidence="2">Sec-independent protein translocase protein TatA</fullName>
    </submittedName>
</protein>
<name>A0A7W7SAR5_9ACTN</name>
<reference evidence="2 3" key="1">
    <citation type="submission" date="2020-08" db="EMBL/GenBank/DDBJ databases">
        <title>Sequencing the genomes of 1000 actinobacteria strains.</title>
        <authorList>
            <person name="Klenk H.-P."/>
        </authorList>
    </citation>
    <scope>NUCLEOTIDE SEQUENCE [LARGE SCALE GENOMIC DNA]</scope>
    <source>
        <strain evidence="2 3">DSM 44786</strain>
    </source>
</reference>
<sequence length="234" mass="24923">MLDTTLPTHALTGLTAVGWRKARPGEDGPQPIWPIRGGDGTDDGDQDEDADDTGDGDQDDDRDGDDQDDDKDLGDAGKKAMRALRKEIRELKAQARQGGQQSTKKDGTDDTTDPQALREQAREEARAEVWTERVEAAAIAAAAGRLANPQLAARLLDLSDVPKNDKGRPDRDALAELIDELLDDEPYLAAKSANSTDGRRFQGGADGGARKTPKKTAASLGEAVAARLAGKTGR</sequence>
<accession>A0A7W7SAR5</accession>